<gene>
    <name evidence="10" type="ORF">C2R26_11135</name>
</gene>
<comment type="caution">
    <text evidence="10">The sequence shown here is derived from an EMBL/GenBank/DDBJ whole genome shotgun (WGS) entry which is preliminary data.</text>
</comment>
<reference evidence="10" key="1">
    <citation type="submission" date="2018-01" db="EMBL/GenBank/DDBJ databases">
        <title>Genome sequnecing of Lactobacillus formosensis KACC 18721.</title>
        <authorList>
            <person name="Kim S.-J."/>
            <person name="Heo J."/>
        </authorList>
    </citation>
    <scope>NUCLEOTIDE SEQUENCE</scope>
    <source>
        <strain evidence="10">KACC 18721</strain>
    </source>
</reference>
<feature type="transmembrane region" description="Helical" evidence="8">
    <location>
        <begin position="148"/>
        <end position="166"/>
    </location>
</feature>
<feature type="region of interest" description="Disordered" evidence="7">
    <location>
        <begin position="349"/>
        <end position="369"/>
    </location>
</feature>
<feature type="transmembrane region" description="Helical" evidence="8">
    <location>
        <begin position="37"/>
        <end position="55"/>
    </location>
</feature>
<keyword evidence="3" id="KW-1003">Cell membrane</keyword>
<feature type="transmembrane region" description="Helical" evidence="8">
    <location>
        <begin position="178"/>
        <end position="199"/>
    </location>
</feature>
<comment type="similarity">
    <text evidence="2">Belongs to the EamA transporter family.</text>
</comment>
<dbReference type="PANTHER" id="PTHR42920">
    <property type="entry name" value="OS03G0707200 PROTEIN-RELATED"/>
    <property type="match status" value="1"/>
</dbReference>
<keyword evidence="5 8" id="KW-1133">Transmembrane helix</keyword>
<dbReference type="GO" id="GO:0005886">
    <property type="term" value="C:plasma membrane"/>
    <property type="evidence" value="ECO:0007669"/>
    <property type="project" value="UniProtKB-SubCell"/>
</dbReference>
<feature type="domain" description="EamA" evidence="9">
    <location>
        <begin position="4"/>
        <end position="139"/>
    </location>
</feature>
<feature type="transmembrane region" description="Helical" evidence="8">
    <location>
        <begin position="94"/>
        <end position="116"/>
    </location>
</feature>
<organism evidence="10">
    <name type="scientific">Companilactobacillus formosensis</name>
    <dbReference type="NCBI Taxonomy" id="1617889"/>
    <lineage>
        <taxon>Bacteria</taxon>
        <taxon>Bacillati</taxon>
        <taxon>Bacillota</taxon>
        <taxon>Bacilli</taxon>
        <taxon>Lactobacillales</taxon>
        <taxon>Lactobacillaceae</taxon>
        <taxon>Companilactobacillus</taxon>
    </lineage>
</organism>
<accession>A0A2P4R3Z2</accession>
<dbReference type="SUPFAM" id="SSF103481">
    <property type="entry name" value="Multidrug resistance efflux transporter EmrE"/>
    <property type="match status" value="2"/>
</dbReference>
<feature type="transmembrane region" description="Helical" evidence="8">
    <location>
        <begin position="67"/>
        <end position="88"/>
    </location>
</feature>
<feature type="transmembrane region" description="Helical" evidence="8">
    <location>
        <begin position="7"/>
        <end position="25"/>
    </location>
</feature>
<dbReference type="Pfam" id="PF00892">
    <property type="entry name" value="EamA"/>
    <property type="match status" value="2"/>
</dbReference>
<evidence type="ECO:0000313" key="10">
    <source>
        <dbReference type="EMBL" id="POH35987.1"/>
    </source>
</evidence>
<evidence type="ECO:0000256" key="7">
    <source>
        <dbReference type="SAM" id="MobiDB-lite"/>
    </source>
</evidence>
<dbReference type="PANTHER" id="PTHR42920:SF5">
    <property type="entry name" value="EAMA DOMAIN-CONTAINING PROTEIN"/>
    <property type="match status" value="1"/>
</dbReference>
<evidence type="ECO:0000256" key="2">
    <source>
        <dbReference type="ARBA" id="ARBA00007362"/>
    </source>
</evidence>
<feature type="transmembrane region" description="Helical" evidence="8">
    <location>
        <begin position="257"/>
        <end position="279"/>
    </location>
</feature>
<sequence length="369" mass="39825">MNLKGFLYILIPTFLFSSMEIALKIAGGQFNPIELNFIRFLIGGLALLPFTILYLKKNNVKISGSDWGRIALTGFVIVVLSMTLYQLSIGMAKASVIAIMLSANPIFGLIIGFVFLKEKLSRTNVLALILTLVGLLIIINPLHLTGAMGITLGLLSSIIFGVYGVMSRVNGNKIGLNGLSMTCLAFLFGSGELGILMGITHVPAVANAIPSGYAEFANIPFFKGISLQTLPLILYISVLVTGVAFGLYFVSMEKVGILQASLIFLVKPALAPVLALLVLGEAMTANTIVGIVVILLGSLVTLMGEKIAYGVMAIFRRNNPEAHQEVDELEVVKDKIENSELAKRRKATEAAVRDSLEQKREEHELPSED</sequence>
<feature type="domain" description="EamA" evidence="9">
    <location>
        <begin position="148"/>
        <end position="302"/>
    </location>
</feature>
<keyword evidence="4 8" id="KW-0812">Transmembrane</keyword>
<dbReference type="InterPro" id="IPR037185">
    <property type="entry name" value="EmrE-like"/>
</dbReference>
<dbReference type="AlphaFoldDB" id="A0A2P4R3Z2"/>
<evidence type="ECO:0000256" key="3">
    <source>
        <dbReference type="ARBA" id="ARBA00022475"/>
    </source>
</evidence>
<feature type="transmembrane region" description="Helical" evidence="8">
    <location>
        <begin position="285"/>
        <end position="304"/>
    </location>
</feature>
<feature type="transmembrane region" description="Helical" evidence="8">
    <location>
        <begin position="123"/>
        <end position="142"/>
    </location>
</feature>
<evidence type="ECO:0000256" key="4">
    <source>
        <dbReference type="ARBA" id="ARBA00022692"/>
    </source>
</evidence>
<evidence type="ECO:0000259" key="9">
    <source>
        <dbReference type="Pfam" id="PF00892"/>
    </source>
</evidence>
<dbReference type="EMBL" id="PPWZ01000092">
    <property type="protein sequence ID" value="POH35987.1"/>
    <property type="molecule type" value="Genomic_DNA"/>
</dbReference>
<evidence type="ECO:0000256" key="6">
    <source>
        <dbReference type="ARBA" id="ARBA00023136"/>
    </source>
</evidence>
<keyword evidence="6 8" id="KW-0472">Membrane</keyword>
<comment type="subcellular location">
    <subcellularLocation>
        <location evidence="1">Cell membrane</location>
        <topology evidence="1">Multi-pass membrane protein</topology>
    </subcellularLocation>
</comment>
<evidence type="ECO:0000256" key="5">
    <source>
        <dbReference type="ARBA" id="ARBA00022989"/>
    </source>
</evidence>
<evidence type="ECO:0000256" key="1">
    <source>
        <dbReference type="ARBA" id="ARBA00004651"/>
    </source>
</evidence>
<dbReference type="InterPro" id="IPR000620">
    <property type="entry name" value="EamA_dom"/>
</dbReference>
<evidence type="ECO:0000256" key="8">
    <source>
        <dbReference type="SAM" id="Phobius"/>
    </source>
</evidence>
<dbReference type="InterPro" id="IPR051258">
    <property type="entry name" value="Diverse_Substrate_Transporter"/>
</dbReference>
<name>A0A2P4R3Z2_9LACO</name>
<protein>
    <submittedName>
        <fullName evidence="10">EamA family transporter</fullName>
    </submittedName>
</protein>
<proteinExistence type="inferred from homology"/>
<feature type="transmembrane region" description="Helical" evidence="8">
    <location>
        <begin position="232"/>
        <end position="250"/>
    </location>
</feature>